<keyword evidence="8" id="KW-1133">Transmembrane helix</keyword>
<evidence type="ECO:0000256" key="8">
    <source>
        <dbReference type="SAM" id="Phobius"/>
    </source>
</evidence>
<accession>A0AAP2DQ66</accession>
<evidence type="ECO:0000256" key="6">
    <source>
        <dbReference type="ARBA" id="ARBA00022840"/>
    </source>
</evidence>
<dbReference type="GO" id="GO:0004673">
    <property type="term" value="F:protein histidine kinase activity"/>
    <property type="evidence" value="ECO:0007669"/>
    <property type="project" value="UniProtKB-EC"/>
</dbReference>
<feature type="domain" description="Histidine kinase" evidence="9">
    <location>
        <begin position="230"/>
        <end position="452"/>
    </location>
</feature>
<dbReference type="InterPro" id="IPR036890">
    <property type="entry name" value="HATPase_C_sf"/>
</dbReference>
<evidence type="ECO:0000256" key="1">
    <source>
        <dbReference type="ARBA" id="ARBA00000085"/>
    </source>
</evidence>
<dbReference type="InterPro" id="IPR004358">
    <property type="entry name" value="Sig_transdc_His_kin-like_C"/>
</dbReference>
<evidence type="ECO:0000259" key="9">
    <source>
        <dbReference type="PROSITE" id="PS50109"/>
    </source>
</evidence>
<evidence type="ECO:0000256" key="3">
    <source>
        <dbReference type="ARBA" id="ARBA00022679"/>
    </source>
</evidence>
<comment type="catalytic activity">
    <reaction evidence="1">
        <text>ATP + protein L-histidine = ADP + protein N-phospho-L-histidine.</text>
        <dbReference type="EC" id="2.7.13.3"/>
    </reaction>
</comment>
<dbReference type="Pfam" id="PF02518">
    <property type="entry name" value="HATPase_c"/>
    <property type="match status" value="1"/>
</dbReference>
<organism evidence="10 11">
    <name type="scientific">Chryseosolibacter histidini</name>
    <dbReference type="NCBI Taxonomy" id="2782349"/>
    <lineage>
        <taxon>Bacteria</taxon>
        <taxon>Pseudomonadati</taxon>
        <taxon>Bacteroidota</taxon>
        <taxon>Cytophagia</taxon>
        <taxon>Cytophagales</taxon>
        <taxon>Chryseotaleaceae</taxon>
        <taxon>Chryseosolibacter</taxon>
    </lineage>
</organism>
<name>A0AAP2DQ66_9BACT</name>
<keyword evidence="11" id="KW-1185">Reference proteome</keyword>
<reference evidence="10 11" key="1">
    <citation type="submission" date="2021-05" db="EMBL/GenBank/DDBJ databases">
        <title>A Polyphasic approach of four new species of the genus Ohtaekwangia: Ohtaekwangia histidinii sp. nov., Ohtaekwangia cretensis sp. nov., Ohtaekwangia indiensis sp. nov., Ohtaekwangia reichenbachii sp. nov. from diverse environment.</title>
        <authorList>
            <person name="Octaviana S."/>
        </authorList>
    </citation>
    <scope>NUCLEOTIDE SEQUENCE [LARGE SCALE GENOMIC DNA]</scope>
    <source>
        <strain evidence="10 11">PWU4</strain>
    </source>
</reference>
<keyword evidence="7" id="KW-0902">Two-component regulatory system</keyword>
<dbReference type="EMBL" id="JAHESF010000041">
    <property type="protein sequence ID" value="MBT1700473.1"/>
    <property type="molecule type" value="Genomic_DNA"/>
</dbReference>
<evidence type="ECO:0000313" key="11">
    <source>
        <dbReference type="Proteomes" id="UP001319200"/>
    </source>
</evidence>
<dbReference type="PANTHER" id="PTHR43065">
    <property type="entry name" value="SENSOR HISTIDINE KINASE"/>
    <property type="match status" value="1"/>
</dbReference>
<dbReference type="PROSITE" id="PS50109">
    <property type="entry name" value="HIS_KIN"/>
    <property type="match status" value="1"/>
</dbReference>
<feature type="transmembrane region" description="Helical" evidence="8">
    <location>
        <begin position="12"/>
        <end position="30"/>
    </location>
</feature>
<evidence type="ECO:0000256" key="2">
    <source>
        <dbReference type="ARBA" id="ARBA00012438"/>
    </source>
</evidence>
<sequence length="452" mass="50814">MIRKNFRLNILLRVLAIVVLALLLAFVTLWQPMFFASVALALMLLATVISLVRYIEKSNKDLTHFLLSIRQGAFTGSYTSGNRGKPHEQLSEAMNDMIQEFARLNLEKELHYQYLLTLNEHIDVAILSFDNEGKMLMQNPTAKRLLNLPSFSHIEHFKKIDTRLYEAVKQILPDERKVLKVFMGEEQLQLGIQSKKIVLQDRPVNIVLLQNLNSELEAKEIEAWYQLIRVLTHEIMNSVTPIVSLTQALQSILNDADGERKDLATLTEENREDVYSSLATIISRSEGLLKFVKAYKAYATPPEVKPESTDIITLVTRIVDLLAVDLQQRQITLKVNWSHAPIFARADAALMEQVLINLIKNAMEAVTHDGAGKITIDIGTRSHNKVSISVSDNGAGIDPEILPKIFIPFFTTKVKGSGIGLSLSRQIMKLHGGSIRVHAEEGKGSVFTIEWG</sequence>
<protein>
    <recommendedName>
        <fullName evidence="2">histidine kinase</fullName>
        <ecNumber evidence="2">2.7.13.3</ecNumber>
    </recommendedName>
</protein>
<evidence type="ECO:0000256" key="7">
    <source>
        <dbReference type="ARBA" id="ARBA00023012"/>
    </source>
</evidence>
<keyword evidence="8" id="KW-0812">Transmembrane</keyword>
<keyword evidence="6 10" id="KW-0067">ATP-binding</keyword>
<dbReference type="PANTHER" id="PTHR43065:SF46">
    <property type="entry name" value="C4-DICARBOXYLATE TRANSPORT SENSOR PROTEIN DCTB"/>
    <property type="match status" value="1"/>
</dbReference>
<dbReference type="AlphaFoldDB" id="A0AAP2DQ66"/>
<dbReference type="SMART" id="SM00387">
    <property type="entry name" value="HATPase_c"/>
    <property type="match status" value="1"/>
</dbReference>
<dbReference type="EC" id="2.7.13.3" evidence="2"/>
<dbReference type="GO" id="GO:0005524">
    <property type="term" value="F:ATP binding"/>
    <property type="evidence" value="ECO:0007669"/>
    <property type="project" value="UniProtKB-KW"/>
</dbReference>
<dbReference type="InterPro" id="IPR005467">
    <property type="entry name" value="His_kinase_dom"/>
</dbReference>
<keyword evidence="8" id="KW-0472">Membrane</keyword>
<dbReference type="PRINTS" id="PR00344">
    <property type="entry name" value="BCTRLSENSOR"/>
</dbReference>
<dbReference type="SUPFAM" id="SSF55874">
    <property type="entry name" value="ATPase domain of HSP90 chaperone/DNA topoisomerase II/histidine kinase"/>
    <property type="match status" value="1"/>
</dbReference>
<dbReference type="InterPro" id="IPR003594">
    <property type="entry name" value="HATPase_dom"/>
</dbReference>
<keyword evidence="5" id="KW-0418">Kinase</keyword>
<comment type="caution">
    <text evidence="10">The sequence shown here is derived from an EMBL/GenBank/DDBJ whole genome shotgun (WGS) entry which is preliminary data.</text>
</comment>
<dbReference type="RefSeq" id="WP_254169135.1">
    <property type="nucleotide sequence ID" value="NZ_JAHESF010000041.1"/>
</dbReference>
<proteinExistence type="predicted"/>
<dbReference type="Gene3D" id="3.30.565.10">
    <property type="entry name" value="Histidine kinase-like ATPase, C-terminal domain"/>
    <property type="match status" value="1"/>
</dbReference>
<gene>
    <name evidence="10" type="ORF">KK083_26535</name>
</gene>
<feature type="transmembrane region" description="Helical" evidence="8">
    <location>
        <begin position="36"/>
        <end position="55"/>
    </location>
</feature>
<keyword evidence="3" id="KW-0808">Transferase</keyword>
<dbReference type="Proteomes" id="UP001319200">
    <property type="component" value="Unassembled WGS sequence"/>
</dbReference>
<keyword evidence="4" id="KW-0547">Nucleotide-binding</keyword>
<evidence type="ECO:0000256" key="4">
    <source>
        <dbReference type="ARBA" id="ARBA00022741"/>
    </source>
</evidence>
<evidence type="ECO:0000313" key="10">
    <source>
        <dbReference type="EMBL" id="MBT1700473.1"/>
    </source>
</evidence>
<evidence type="ECO:0000256" key="5">
    <source>
        <dbReference type="ARBA" id="ARBA00022777"/>
    </source>
</evidence>
<dbReference type="GO" id="GO:0000160">
    <property type="term" value="P:phosphorelay signal transduction system"/>
    <property type="evidence" value="ECO:0007669"/>
    <property type="project" value="UniProtKB-KW"/>
</dbReference>